<dbReference type="PANTHER" id="PTHR43818:SF11">
    <property type="entry name" value="BCDNA.GH03377"/>
    <property type="match status" value="1"/>
</dbReference>
<protein>
    <submittedName>
        <fullName evidence="5">Gfo/Idh/MocA family oxidoreductase</fullName>
    </submittedName>
</protein>
<keyword evidence="1" id="KW-0560">Oxidoreductase</keyword>
<sequence>MTAEARTLELSAGATGRPAGVGIVGCGAISGQYLETLPRLGGLRLVAVADLDPVRATVVAAEHGVRALAVDALVRDPEVDVVLNLTTPAAHDEVALAAVAAGKDVFGEKPLAADRAAAARILAAADAAGVRVGCAPDTVLGTGIQTARRAIDDGLLGTPVAATATMVTAGHERWHPHPDFYYLPGGGPLLDMGPYYVTALVHLLGPVTSVVGASSRARATRTIGSGPRAGEEIPVEVDTHVTGVLTHASGALSTLVMSFDAPASQAPPIEVHGTLASLQAPDPNGFDGVVRLRGVTEGAADAWRALPVSAGFPDAGRGYGLADLVATPDGVEPRASGRLALHVLDVMESLLDAARTGARVEVGAAADRPRAVPLPTVPDERGWLADALHET</sequence>
<dbReference type="Gene3D" id="3.40.50.720">
    <property type="entry name" value="NAD(P)-binding Rossmann-like Domain"/>
    <property type="match status" value="1"/>
</dbReference>
<dbReference type="GO" id="GO:0000166">
    <property type="term" value="F:nucleotide binding"/>
    <property type="evidence" value="ECO:0007669"/>
    <property type="project" value="InterPro"/>
</dbReference>
<dbReference type="InterPro" id="IPR000683">
    <property type="entry name" value="Gfo/Idh/MocA-like_OxRdtase_N"/>
</dbReference>
<dbReference type="SUPFAM" id="SSF55347">
    <property type="entry name" value="Glyceraldehyde-3-phosphate dehydrogenase-like, C-terminal domain"/>
    <property type="match status" value="1"/>
</dbReference>
<accession>A0AAU8FVH5</accession>
<evidence type="ECO:0000256" key="1">
    <source>
        <dbReference type="ARBA" id="ARBA00023002"/>
    </source>
</evidence>
<name>A0AAU8FVH5_9MICO</name>
<feature type="domain" description="Gfo/Idh/MocA-like oxidoreductase N-terminal" evidence="3">
    <location>
        <begin position="21"/>
        <end position="133"/>
    </location>
</feature>
<dbReference type="EMBL" id="CP159290">
    <property type="protein sequence ID" value="XCH28583.1"/>
    <property type="molecule type" value="Genomic_DNA"/>
</dbReference>
<dbReference type="Gene3D" id="3.30.360.10">
    <property type="entry name" value="Dihydrodipicolinate Reductase, domain 2"/>
    <property type="match status" value="1"/>
</dbReference>
<dbReference type="InterPro" id="IPR050463">
    <property type="entry name" value="Gfo/Idh/MocA_oxidrdct_glycsds"/>
</dbReference>
<evidence type="ECO:0000259" key="3">
    <source>
        <dbReference type="Pfam" id="PF01408"/>
    </source>
</evidence>
<evidence type="ECO:0000256" key="2">
    <source>
        <dbReference type="ARBA" id="ARBA00023027"/>
    </source>
</evidence>
<dbReference type="AlphaFoldDB" id="A0AAU8FVH5"/>
<organism evidence="5">
    <name type="scientific">Cellulosimicrobium sp. ES-005</name>
    <dbReference type="NCBI Taxonomy" id="3163031"/>
    <lineage>
        <taxon>Bacteria</taxon>
        <taxon>Bacillati</taxon>
        <taxon>Actinomycetota</taxon>
        <taxon>Actinomycetes</taxon>
        <taxon>Micrococcales</taxon>
        <taxon>Promicromonosporaceae</taxon>
        <taxon>Cellulosimicrobium</taxon>
    </lineage>
</organism>
<evidence type="ECO:0000313" key="5">
    <source>
        <dbReference type="EMBL" id="XCH28583.1"/>
    </source>
</evidence>
<dbReference type="PANTHER" id="PTHR43818">
    <property type="entry name" value="BCDNA.GH03377"/>
    <property type="match status" value="1"/>
</dbReference>
<proteinExistence type="predicted"/>
<reference evidence="5" key="1">
    <citation type="submission" date="2024-06" db="EMBL/GenBank/DDBJ databases">
        <title>Complete genome sequence of the cellulolytic actinobacterium, Cellulosimicrobium ES-005.</title>
        <authorList>
            <person name="Matthews C.T."/>
            <person name="Underwood K.D."/>
            <person name="Ghanchi K.M."/>
            <person name="Fields S.D."/>
            <person name="Gardner S.G."/>
        </authorList>
    </citation>
    <scope>NUCLEOTIDE SEQUENCE</scope>
    <source>
        <strain evidence="5">ES-005</strain>
    </source>
</reference>
<dbReference type="Pfam" id="PF22725">
    <property type="entry name" value="GFO_IDH_MocA_C3"/>
    <property type="match status" value="1"/>
</dbReference>
<gene>
    <name evidence="5" type="ORF">ABRQ22_13340</name>
</gene>
<feature type="domain" description="GFO/IDH/MocA-like oxidoreductase" evidence="4">
    <location>
        <begin position="144"/>
        <end position="278"/>
    </location>
</feature>
<evidence type="ECO:0000259" key="4">
    <source>
        <dbReference type="Pfam" id="PF22725"/>
    </source>
</evidence>
<dbReference type="SUPFAM" id="SSF51735">
    <property type="entry name" value="NAD(P)-binding Rossmann-fold domains"/>
    <property type="match status" value="1"/>
</dbReference>
<dbReference type="InterPro" id="IPR055170">
    <property type="entry name" value="GFO_IDH_MocA-like_dom"/>
</dbReference>
<dbReference type="Pfam" id="PF01408">
    <property type="entry name" value="GFO_IDH_MocA"/>
    <property type="match status" value="1"/>
</dbReference>
<keyword evidence="2" id="KW-0520">NAD</keyword>
<dbReference type="RefSeq" id="WP_353707067.1">
    <property type="nucleotide sequence ID" value="NZ_CP159290.1"/>
</dbReference>
<dbReference type="InterPro" id="IPR036291">
    <property type="entry name" value="NAD(P)-bd_dom_sf"/>
</dbReference>
<dbReference type="GO" id="GO:0016491">
    <property type="term" value="F:oxidoreductase activity"/>
    <property type="evidence" value="ECO:0007669"/>
    <property type="project" value="UniProtKB-KW"/>
</dbReference>